<accession>A0A8R1U0V7</accession>
<evidence type="ECO:0000313" key="5">
    <source>
        <dbReference type="Proteomes" id="UP000024404"/>
    </source>
</evidence>
<keyword evidence="2" id="KW-0732">Signal</keyword>
<dbReference type="Proteomes" id="UP000024404">
    <property type="component" value="Unassembled WGS sequence"/>
</dbReference>
<protein>
    <submittedName>
        <fullName evidence="4">Ground-like domain-containing protein</fullName>
    </submittedName>
</protein>
<proteinExistence type="predicted"/>
<evidence type="ECO:0000259" key="3">
    <source>
        <dbReference type="Pfam" id="PF04155"/>
    </source>
</evidence>
<dbReference type="Pfam" id="PF04155">
    <property type="entry name" value="Ground-like"/>
    <property type="match status" value="1"/>
</dbReference>
<feature type="region of interest" description="Disordered" evidence="1">
    <location>
        <begin position="142"/>
        <end position="166"/>
    </location>
</feature>
<organism evidence="4 5">
    <name type="scientific">Onchocerca volvulus</name>
    <dbReference type="NCBI Taxonomy" id="6282"/>
    <lineage>
        <taxon>Eukaryota</taxon>
        <taxon>Metazoa</taxon>
        <taxon>Ecdysozoa</taxon>
        <taxon>Nematoda</taxon>
        <taxon>Chromadorea</taxon>
        <taxon>Rhabditida</taxon>
        <taxon>Spirurina</taxon>
        <taxon>Spiruromorpha</taxon>
        <taxon>Filarioidea</taxon>
        <taxon>Onchocercidae</taxon>
        <taxon>Onchocerca</taxon>
    </lineage>
</organism>
<dbReference type="EnsemblMetazoa" id="OVOC9563.1">
    <property type="protein sequence ID" value="OVOC9563.1"/>
    <property type="gene ID" value="WBGene00246372"/>
</dbReference>
<dbReference type="PRINTS" id="PR01217">
    <property type="entry name" value="PRICHEXTENSN"/>
</dbReference>
<dbReference type="AlphaFoldDB" id="A0A8R1U0V7"/>
<dbReference type="EMBL" id="CMVM020000283">
    <property type="status" value="NOT_ANNOTATED_CDS"/>
    <property type="molecule type" value="Genomic_DNA"/>
</dbReference>
<feature type="compositionally biased region" description="Pro residues" evidence="1">
    <location>
        <begin position="142"/>
        <end position="153"/>
    </location>
</feature>
<dbReference type="InterPro" id="IPR007284">
    <property type="entry name" value="Ground-like_dom"/>
</dbReference>
<evidence type="ECO:0000256" key="2">
    <source>
        <dbReference type="SAM" id="SignalP"/>
    </source>
</evidence>
<name>A0A8R1U0V7_ONCVO</name>
<feature type="chain" id="PRO_5035867167" evidence="2">
    <location>
        <begin position="22"/>
        <end position="299"/>
    </location>
</feature>
<evidence type="ECO:0000313" key="4">
    <source>
        <dbReference type="EnsemblMetazoa" id="OVOC9563.1"/>
    </source>
</evidence>
<reference evidence="4" key="2">
    <citation type="submission" date="2022-06" db="UniProtKB">
        <authorList>
            <consortium name="EnsemblMetazoa"/>
        </authorList>
    </citation>
    <scope>IDENTIFICATION</scope>
</reference>
<feature type="signal peptide" evidence="2">
    <location>
        <begin position="1"/>
        <end position="21"/>
    </location>
</feature>
<keyword evidence="5" id="KW-1185">Reference proteome</keyword>
<evidence type="ECO:0000256" key="1">
    <source>
        <dbReference type="SAM" id="MobiDB-lite"/>
    </source>
</evidence>
<feature type="domain" description="Ground-like" evidence="3">
    <location>
        <begin position="228"/>
        <end position="296"/>
    </location>
</feature>
<sequence>MYFEFRAIVVLIGIIFDEASSSQLMTCSPSSHCRHIRPKQKHSKIASYPMARGGRRPFGKQCPPVPPPTIYPSPRCPPPSPCPKMACPPSPPRLEKVCPPPMPCPKQFCPPPPPCPTKVCPPSQPCPKPVCPIIAPSPSPYPRKLHPLPPSPYPSVSQQSGLSRYGSYDFRKTGRERYEEKRKGKPYAYADAANYPKYENYHSLVKRLANASNAPLSDVNQIKKAESFCNDERLREIMIANMNDDPVLAKELIQKATRKEFNENLNIICSTDIFANFTYADLYCEVNNEIVTCYAFKAK</sequence>
<reference evidence="5" key="1">
    <citation type="submission" date="2013-10" db="EMBL/GenBank/DDBJ databases">
        <title>Genome sequencing of Onchocerca volvulus.</title>
        <authorList>
            <person name="Cotton J."/>
            <person name="Tsai J."/>
            <person name="Stanley E."/>
            <person name="Tracey A."/>
            <person name="Holroyd N."/>
            <person name="Lustigman S."/>
            <person name="Berriman M."/>
        </authorList>
    </citation>
    <scope>NUCLEOTIDE SEQUENCE</scope>
</reference>